<keyword evidence="6" id="KW-0175">Coiled coil</keyword>
<dbReference type="PANTHER" id="PTHR47936">
    <property type="entry name" value="PPR_LONG DOMAIN-CONTAINING PROTEIN"/>
    <property type="match status" value="1"/>
</dbReference>
<gene>
    <name evidence="7" type="ORF">OGATHE_005202</name>
</gene>
<dbReference type="Gene3D" id="1.25.40.10">
    <property type="entry name" value="Tetratricopeptide repeat domain"/>
    <property type="match status" value="2"/>
</dbReference>
<proteinExistence type="inferred from homology"/>
<organism evidence="7 8">
    <name type="scientific">Ogataea polymorpha</name>
    <dbReference type="NCBI Taxonomy" id="460523"/>
    <lineage>
        <taxon>Eukaryota</taxon>
        <taxon>Fungi</taxon>
        <taxon>Dikarya</taxon>
        <taxon>Ascomycota</taxon>
        <taxon>Saccharomycotina</taxon>
        <taxon>Pichiomycetes</taxon>
        <taxon>Pichiales</taxon>
        <taxon>Pichiaceae</taxon>
        <taxon>Ogataea</taxon>
    </lineage>
</organism>
<reference evidence="7" key="2">
    <citation type="submission" date="2021-01" db="EMBL/GenBank/DDBJ databases">
        <authorList>
            <person name="Schikora-Tamarit M.A."/>
        </authorList>
    </citation>
    <scope>NUCLEOTIDE SEQUENCE</scope>
    <source>
        <strain evidence="7">NCAIM Y.01608</strain>
    </source>
</reference>
<comment type="subunit">
    <text evidence="4">Binds to mitochondrial small subunit 15S rRNA.</text>
</comment>
<evidence type="ECO:0000256" key="3">
    <source>
        <dbReference type="ARBA" id="ARBA00044493"/>
    </source>
</evidence>
<sequence length="1175" mass="136917">MSNIRLALLRCTELQSASKRELALQWCLDLTTSMSRDKYRYSGLVPTLSRDRLRYIATQLQQFRRNISRTNTMFFEHNLKILAEQPSSSKLFEEAHDKVKQYIELKKTHSENEHENEKAELFDYLYKNRYESLIVKLFRDSVDRFAGLKESQFYQLTTIIDRYGTLEDLNSFLEQYGTKKTSHLLRRLDNLNKTQEISAILKFQESHDANLLYHIKNYRGLSLALTKYLRHQIWTCKSLEKKKAMAKTTLDILGPENCDVQFLAEAYRVLRSGDLKNRYELAKQLIDPHRKKDIIFAMLSDASPLESCYLWANEFPDIQLTNQIPKELYILKHRYLFAGRLPKNFVQHLDLDRAQLNKFISCLIFGYSRWGDHQYVFDLVKLKSQLGLEISIIDQVGIFLATLQLDQSNAYNAFKSLPQEAHRYVVKEVLEMLGKANRWDELNAFFSSLSRLQYTPTLEDYTVMFEALASRGATDPVLEIWEMFLRRGMTPTDRILQAVIKSHIKKQAYADCLQWFAAYSHFKIPLSPKAYGLMLQALSGTNELVACFQLLDELTKIKNAALKRNNFSGFLSNCANGGDHKSIETLLSVYYPKFGLTPEAPDFTWILRAHFNSQRYDTVIDIFRKLQDDKLDCYGSYEVALLSASRLGTLRTFDKLWAEFSGKYKDELKVESYEPFLIAYCRRHKFNSLVKFMDGLREHYGKFPTKLLNQVFFQYMRMGKLQNAFGLIGVALSRGLEISSKTYSLVLQAGTNLVSNFNASLMEELLNNKSKDSVGFAEKDLSPAAFKSAIKCLLNENQTRKARSLFETYIETSSSYFLDNVHILALELMILGKENRWQEFDSCFNRYYSIVRQKIAHARLKNTEVYDKMDDLNFRLHTGSTLQTLDEIRLRDRSLKPGAIARYLREAVIDIWPYRLKQLVHQGQLRTIPQAVEQMLADGFVLSSFNINEAALKLSTDPSLVHETVKFIERYLLRDLMKRGRHRFLRLQFKSSMTVPPAPIRSSPLHFQLIMMNLTKHIKALPRSEALEVLRSPVLAKRDTVLRHRSHIQENFKKLRAKAILQTSIANKQTRIEAYNEIRTKRHGYIRSRMNEINEYSRLLNMLLRKISNSALKAKGQELQELQEHSKAYKEKLKQLQKAKAGLLEEAKNIVIDVRTKYDKKHMYNKMVETHQQQT</sequence>
<name>A0A9P8NW67_9ASCO</name>
<evidence type="ECO:0000256" key="4">
    <source>
        <dbReference type="ARBA" id="ARBA00044511"/>
    </source>
</evidence>
<evidence type="ECO:0000256" key="1">
    <source>
        <dbReference type="ARBA" id="ARBA00006192"/>
    </source>
</evidence>
<dbReference type="EMBL" id="JAEUBD010001468">
    <property type="protein sequence ID" value="KAH3660870.1"/>
    <property type="molecule type" value="Genomic_DNA"/>
</dbReference>
<evidence type="ECO:0000256" key="5">
    <source>
        <dbReference type="ARBA" id="ARBA00044527"/>
    </source>
</evidence>
<keyword evidence="2" id="KW-0677">Repeat</keyword>
<evidence type="ECO:0000313" key="8">
    <source>
        <dbReference type="Proteomes" id="UP000788993"/>
    </source>
</evidence>
<reference evidence="7" key="1">
    <citation type="journal article" date="2021" name="Open Biol.">
        <title>Shared evolutionary footprints suggest mitochondrial oxidative damage underlies multiple complex I losses in fungi.</title>
        <authorList>
            <person name="Schikora-Tamarit M.A."/>
            <person name="Marcet-Houben M."/>
            <person name="Nosek J."/>
            <person name="Gabaldon T."/>
        </authorList>
    </citation>
    <scope>NUCLEOTIDE SEQUENCE</scope>
    <source>
        <strain evidence="7">NCAIM Y.01608</strain>
    </source>
</reference>
<feature type="coiled-coil region" evidence="6">
    <location>
        <begin position="1112"/>
        <end position="1153"/>
    </location>
</feature>
<comment type="caution">
    <text evidence="7">The sequence shown here is derived from an EMBL/GenBank/DDBJ whole genome shotgun (WGS) entry which is preliminary data.</text>
</comment>
<protein>
    <recommendedName>
        <fullName evidence="5">Mitochondrial 15S rRNA processing factor CCM1</fullName>
    </recommendedName>
</protein>
<accession>A0A9P8NW67</accession>
<evidence type="ECO:0000256" key="2">
    <source>
        <dbReference type="ARBA" id="ARBA00022737"/>
    </source>
</evidence>
<dbReference type="PANTHER" id="PTHR47936:SF1">
    <property type="entry name" value="PENTATRICOPEPTIDE REPEAT-CONTAINING PROTEIN GUN1, CHLOROPLASTIC"/>
    <property type="match status" value="1"/>
</dbReference>
<evidence type="ECO:0000313" key="7">
    <source>
        <dbReference type="EMBL" id="KAH3660870.1"/>
    </source>
</evidence>
<dbReference type="AlphaFoldDB" id="A0A9P8NW67"/>
<dbReference type="InterPro" id="IPR011990">
    <property type="entry name" value="TPR-like_helical_dom_sf"/>
</dbReference>
<comment type="similarity">
    <text evidence="1">Belongs to the CCM1 family.</text>
</comment>
<comment type="function">
    <text evidence="3">Regulates mitochondrial small subunit maturation by controlling 15S rRNA 5'-end processing. Localizes to the 5' precursor of the 15S rRNA in a position that is subsequently occupied by mS47 in the mature yeast mtSSU. Uses structure and sequence-specific RNA recognition, binding to a single-stranded region of the precursor and specifically recognizing bases -6 to -1. The exchange of Ccm1 for mS47 is coupled to the irreversible removal of precursor rRNA that is accompanied by conformational changes of the mitoribosomal proteins uS5m and mS26. These conformational changes signal completion of 5'-end rRNA processing through protection of the mature 5'-end of the 15S rRNA and stabilization of mS47. The removal of the 5' precursor together with the dissociation of Ccm1 may be catalyzed by the 5'-3' exoribonuclease Pet127. Involved in the specific removal of group I introns in mitochondrial encoded transcripts.</text>
</comment>
<dbReference type="Proteomes" id="UP000788993">
    <property type="component" value="Unassembled WGS sequence"/>
</dbReference>
<keyword evidence="8" id="KW-1185">Reference proteome</keyword>
<evidence type="ECO:0000256" key="6">
    <source>
        <dbReference type="SAM" id="Coils"/>
    </source>
</evidence>